<name>A0AAD6Q418_9ROSI</name>
<organism evidence="2 3">
    <name type="scientific">Populus alba x Populus x berolinensis</name>
    <dbReference type="NCBI Taxonomy" id="444605"/>
    <lineage>
        <taxon>Eukaryota</taxon>
        <taxon>Viridiplantae</taxon>
        <taxon>Streptophyta</taxon>
        <taxon>Embryophyta</taxon>
        <taxon>Tracheophyta</taxon>
        <taxon>Spermatophyta</taxon>
        <taxon>Magnoliopsida</taxon>
        <taxon>eudicotyledons</taxon>
        <taxon>Gunneridae</taxon>
        <taxon>Pentapetalae</taxon>
        <taxon>rosids</taxon>
        <taxon>fabids</taxon>
        <taxon>Malpighiales</taxon>
        <taxon>Salicaceae</taxon>
        <taxon>Saliceae</taxon>
        <taxon>Populus</taxon>
    </lineage>
</organism>
<dbReference type="Proteomes" id="UP001164929">
    <property type="component" value="Chromosome 13"/>
</dbReference>
<gene>
    <name evidence="2" type="ORF">NC653_031923</name>
</gene>
<proteinExistence type="predicted"/>
<accession>A0AAD6Q418</accession>
<evidence type="ECO:0000256" key="1">
    <source>
        <dbReference type="SAM" id="MobiDB-lite"/>
    </source>
</evidence>
<protein>
    <submittedName>
        <fullName evidence="2">Uncharacterized protein</fullName>
    </submittedName>
</protein>
<feature type="compositionally biased region" description="Basic and acidic residues" evidence="1">
    <location>
        <begin position="17"/>
        <end position="38"/>
    </location>
</feature>
<keyword evidence="3" id="KW-1185">Reference proteome</keyword>
<dbReference type="AlphaFoldDB" id="A0AAD6Q418"/>
<sequence length="56" mass="6032">MAERGMTGSGSEMAGLRGEKQRKRDGDTVEREPAEGNGRRRWGSGVEGGAVVFVYC</sequence>
<reference evidence="2" key="1">
    <citation type="journal article" date="2023" name="Mol. Ecol. Resour.">
        <title>Chromosome-level genome assembly of a triploid poplar Populus alba 'Berolinensis'.</title>
        <authorList>
            <person name="Chen S."/>
            <person name="Yu Y."/>
            <person name="Wang X."/>
            <person name="Wang S."/>
            <person name="Zhang T."/>
            <person name="Zhou Y."/>
            <person name="He R."/>
            <person name="Meng N."/>
            <person name="Wang Y."/>
            <person name="Liu W."/>
            <person name="Liu Z."/>
            <person name="Liu J."/>
            <person name="Guo Q."/>
            <person name="Huang H."/>
            <person name="Sederoff R.R."/>
            <person name="Wang G."/>
            <person name="Qu G."/>
            <person name="Chen S."/>
        </authorList>
    </citation>
    <scope>NUCLEOTIDE SEQUENCE</scope>
    <source>
        <strain evidence="2">SC-2020</strain>
    </source>
</reference>
<evidence type="ECO:0000313" key="2">
    <source>
        <dbReference type="EMBL" id="KAJ6976223.1"/>
    </source>
</evidence>
<comment type="caution">
    <text evidence="2">The sequence shown here is derived from an EMBL/GenBank/DDBJ whole genome shotgun (WGS) entry which is preliminary data.</text>
</comment>
<dbReference type="EMBL" id="JAQIZT010000013">
    <property type="protein sequence ID" value="KAJ6976223.1"/>
    <property type="molecule type" value="Genomic_DNA"/>
</dbReference>
<feature type="region of interest" description="Disordered" evidence="1">
    <location>
        <begin position="1"/>
        <end position="48"/>
    </location>
</feature>
<evidence type="ECO:0000313" key="3">
    <source>
        <dbReference type="Proteomes" id="UP001164929"/>
    </source>
</evidence>